<evidence type="ECO:0000256" key="1">
    <source>
        <dbReference type="SAM" id="MobiDB-lite"/>
    </source>
</evidence>
<feature type="compositionally biased region" description="Low complexity" evidence="1">
    <location>
        <begin position="60"/>
        <end position="97"/>
    </location>
</feature>
<protein>
    <submittedName>
        <fullName evidence="2">Uncharacterized protein</fullName>
    </submittedName>
</protein>
<dbReference type="Proteomes" id="UP000234206">
    <property type="component" value="Unassembled WGS sequence"/>
</dbReference>
<feature type="region of interest" description="Disordered" evidence="1">
    <location>
        <begin position="52"/>
        <end position="123"/>
    </location>
</feature>
<evidence type="ECO:0000313" key="3">
    <source>
        <dbReference type="Proteomes" id="UP000234206"/>
    </source>
</evidence>
<reference evidence="2 3" key="1">
    <citation type="submission" date="2017-12" db="EMBL/GenBank/DDBJ databases">
        <title>Phylogenetic diversity of female urinary microbiome.</title>
        <authorList>
            <person name="Thomas-White K."/>
            <person name="Wolfe A.J."/>
        </authorList>
    </citation>
    <scope>NUCLEOTIDE SEQUENCE [LARGE SCALE GENOMIC DNA]</scope>
    <source>
        <strain evidence="2 3">UMB1298</strain>
    </source>
</reference>
<proteinExistence type="predicted"/>
<gene>
    <name evidence="2" type="ORF">CYJ76_03515</name>
</gene>
<comment type="caution">
    <text evidence="2">The sequence shown here is derived from an EMBL/GenBank/DDBJ whole genome shotgun (WGS) entry which is preliminary data.</text>
</comment>
<dbReference type="EMBL" id="PKIZ01000005">
    <property type="protein sequence ID" value="PKZ42135.1"/>
    <property type="molecule type" value="Genomic_DNA"/>
</dbReference>
<evidence type="ECO:0000313" key="2">
    <source>
        <dbReference type="EMBL" id="PKZ42135.1"/>
    </source>
</evidence>
<sequence>MVGFTRRVGRRIIRQNGYRPVPVRHPEGDAMRRALTLTTLLGLGLALSACGTDEGGSGGSDSPTSSVGTPSGSAPDDSPAPSEDPSGSTSPSDPSGGDPSGGDDLLEPGEKAEKKHAGRNGSPVAYLVKEGSTQAELAVRCDGGGSMTLAPTRGGQGTPVGPEVEVACDGERHDLTLTAEKPFSSFRALTPTMGHYEIAVLSTMQ</sequence>
<name>A0A2I1PBY6_9MICO</name>
<keyword evidence="3" id="KW-1185">Reference proteome</keyword>
<organism evidence="2 3">
    <name type="scientific">Kytococcus schroeteri</name>
    <dbReference type="NCBI Taxonomy" id="138300"/>
    <lineage>
        <taxon>Bacteria</taxon>
        <taxon>Bacillati</taxon>
        <taxon>Actinomycetota</taxon>
        <taxon>Actinomycetes</taxon>
        <taxon>Micrococcales</taxon>
        <taxon>Kytococcaceae</taxon>
        <taxon>Kytococcus</taxon>
    </lineage>
</organism>
<accession>A0A2I1PBY6</accession>
<dbReference type="AlphaFoldDB" id="A0A2I1PBY6"/>